<evidence type="ECO:0000256" key="1">
    <source>
        <dbReference type="SAM" id="MobiDB-lite"/>
    </source>
</evidence>
<feature type="region of interest" description="Disordered" evidence="1">
    <location>
        <begin position="1"/>
        <end position="59"/>
    </location>
</feature>
<dbReference type="InterPro" id="IPR007513">
    <property type="entry name" value="SERF-like_N"/>
</dbReference>
<keyword evidence="4" id="KW-1185">Reference proteome</keyword>
<evidence type="ECO:0000259" key="2">
    <source>
        <dbReference type="Pfam" id="PF04419"/>
    </source>
</evidence>
<dbReference type="Proteomes" id="UP000189513">
    <property type="component" value="Unassembled WGS sequence"/>
</dbReference>
<proteinExistence type="predicted"/>
<dbReference type="OMA" id="HAKKQTE"/>
<dbReference type="Pfam" id="PF04419">
    <property type="entry name" value="SERF-like_N"/>
    <property type="match status" value="1"/>
</dbReference>
<protein>
    <submittedName>
        <fullName evidence="3">Putative SERF-like protein</fullName>
    </submittedName>
</protein>
<feature type="domain" description="Small EDRK-rich factor-like N-terminal" evidence="2">
    <location>
        <begin position="1"/>
        <end position="28"/>
    </location>
</feature>
<organism evidence="3 4">
    <name type="scientific">Cyberlindnera fabianii</name>
    <name type="common">Yeast</name>
    <name type="synonym">Hansenula fabianii</name>
    <dbReference type="NCBI Taxonomy" id="36022"/>
    <lineage>
        <taxon>Eukaryota</taxon>
        <taxon>Fungi</taxon>
        <taxon>Dikarya</taxon>
        <taxon>Ascomycota</taxon>
        <taxon>Saccharomycotina</taxon>
        <taxon>Saccharomycetes</taxon>
        <taxon>Phaffomycetales</taxon>
        <taxon>Phaffomycetaceae</taxon>
        <taxon>Cyberlindnera</taxon>
    </lineage>
</organism>
<dbReference type="VEuPathDB" id="FungiDB:BON22_3906"/>
<accession>A0A1V2L336</accession>
<gene>
    <name evidence="3" type="ORF">BON22_3906</name>
</gene>
<reference evidence="4" key="1">
    <citation type="journal article" date="2017" name="Genome Announc.">
        <title>Genome sequences of Cyberlindnera fabianii 65, Pichia kudriavzevii 129, and Saccharomyces cerevisiae 131 isolated from fermented masau fruits in Zimbabwe.</title>
        <authorList>
            <person name="van Rijswijck I.M.H."/>
            <person name="Derks M.F.L."/>
            <person name="Abee T."/>
            <person name="de Ridder D."/>
            <person name="Smid E.J."/>
        </authorList>
    </citation>
    <scope>NUCLEOTIDE SEQUENCE [LARGE SCALE GENOMIC DNA]</scope>
    <source>
        <strain evidence="4">65</strain>
    </source>
</reference>
<evidence type="ECO:0000313" key="4">
    <source>
        <dbReference type="Proteomes" id="UP000189513"/>
    </source>
</evidence>
<feature type="compositionally biased region" description="Basic and acidic residues" evidence="1">
    <location>
        <begin position="1"/>
        <end position="11"/>
    </location>
</feature>
<evidence type="ECO:0000313" key="3">
    <source>
        <dbReference type="EMBL" id="ONH66263.1"/>
    </source>
</evidence>
<feature type="compositionally biased region" description="Basic and acidic residues" evidence="1">
    <location>
        <begin position="22"/>
        <end position="46"/>
    </location>
</feature>
<sequence>MSRGNQRELARAKNAKKKAQEKKKAEGDPKKRLEAQAEIMRKKQAEGESLFFHSSHVDV</sequence>
<dbReference type="AlphaFoldDB" id="A0A1V2L336"/>
<comment type="caution">
    <text evidence="3">The sequence shown here is derived from an EMBL/GenBank/DDBJ whole genome shotgun (WGS) entry which is preliminary data.</text>
</comment>
<name>A0A1V2L336_CYBFA</name>
<dbReference type="EMBL" id="MPUK01000008">
    <property type="protein sequence ID" value="ONH66263.1"/>
    <property type="molecule type" value="Genomic_DNA"/>
</dbReference>